<dbReference type="CDD" id="cd20071">
    <property type="entry name" value="SET_SMYD"/>
    <property type="match status" value="1"/>
</dbReference>
<dbReference type="STRING" id="42249.A0A317SZE3"/>
<dbReference type="AlphaFoldDB" id="A0A317SZE3"/>
<reference evidence="2 3" key="1">
    <citation type="submission" date="2018-03" db="EMBL/GenBank/DDBJ databases">
        <title>Genomes of Pezizomycetes fungi and the evolution of truffles.</title>
        <authorList>
            <person name="Murat C."/>
            <person name="Payen T."/>
            <person name="Noel B."/>
            <person name="Kuo A."/>
            <person name="Martin F.M."/>
        </authorList>
    </citation>
    <scope>NUCLEOTIDE SEQUENCE [LARGE SCALE GENOMIC DNA]</scope>
    <source>
        <strain evidence="2">091103-1</strain>
    </source>
</reference>
<name>A0A317SZE3_9PEZI</name>
<dbReference type="OrthoDB" id="265717at2759"/>
<dbReference type="InterPro" id="IPR001214">
    <property type="entry name" value="SET_dom"/>
</dbReference>
<proteinExistence type="predicted"/>
<dbReference type="PANTHER" id="PTHR47332">
    <property type="entry name" value="SET DOMAIN-CONTAINING PROTEIN 5"/>
    <property type="match status" value="1"/>
</dbReference>
<dbReference type="Proteomes" id="UP000246991">
    <property type="component" value="Unassembled WGS sequence"/>
</dbReference>
<accession>A0A317SZE3</accession>
<keyword evidence="3" id="KW-1185">Reference proteome</keyword>
<dbReference type="PROSITE" id="PS50280">
    <property type="entry name" value="SET"/>
    <property type="match status" value="1"/>
</dbReference>
<dbReference type="SMART" id="SM00317">
    <property type="entry name" value="SET"/>
    <property type="match status" value="1"/>
</dbReference>
<dbReference type="InterPro" id="IPR053185">
    <property type="entry name" value="SET_domain_protein"/>
</dbReference>
<dbReference type="Gene3D" id="2.170.270.10">
    <property type="entry name" value="SET domain"/>
    <property type="match status" value="1"/>
</dbReference>
<evidence type="ECO:0000313" key="2">
    <source>
        <dbReference type="EMBL" id="PWW78656.1"/>
    </source>
</evidence>
<dbReference type="SUPFAM" id="SSF82199">
    <property type="entry name" value="SET domain"/>
    <property type="match status" value="1"/>
</dbReference>
<dbReference type="PANTHER" id="PTHR47332:SF4">
    <property type="entry name" value="SET DOMAIN-CONTAINING PROTEIN 5"/>
    <property type="match status" value="1"/>
</dbReference>
<comment type="caution">
    <text evidence="2">The sequence shown here is derived from an EMBL/GenBank/DDBJ whole genome shotgun (WGS) entry which is preliminary data.</text>
</comment>
<dbReference type="Pfam" id="PF00856">
    <property type="entry name" value="SET"/>
    <property type="match status" value="1"/>
</dbReference>
<dbReference type="EMBL" id="PYWC01000013">
    <property type="protein sequence ID" value="PWW78656.1"/>
    <property type="molecule type" value="Genomic_DNA"/>
</dbReference>
<organism evidence="2 3">
    <name type="scientific">Tuber magnatum</name>
    <name type="common">white Piedmont truffle</name>
    <dbReference type="NCBI Taxonomy" id="42249"/>
    <lineage>
        <taxon>Eukaryota</taxon>
        <taxon>Fungi</taxon>
        <taxon>Dikarya</taxon>
        <taxon>Ascomycota</taxon>
        <taxon>Pezizomycotina</taxon>
        <taxon>Pezizomycetes</taxon>
        <taxon>Pezizales</taxon>
        <taxon>Tuberaceae</taxon>
        <taxon>Tuber</taxon>
    </lineage>
</organism>
<protein>
    <submittedName>
        <fullName evidence="2">SET domain-containing protein</fullName>
    </submittedName>
</protein>
<gene>
    <name evidence="2" type="ORF">C7212DRAFT_361665</name>
</gene>
<sequence length="233" mass="26108">MVYLPQFFNLSIPVNKAHPILPPEVEIRQTATKGYSLFAVSDIPAGTLLFAESPLVTINHDDTSLHVLVQKSLSAADPHSIRSFYNLHNAHHRWTYSSRTPTHGPAIEAGIWLTNCLLLSTSTSAIFNAMSRINHSCIPNVELEWSEDRELMGVFAKRDLAAGDEIFRSYFEEEVGHRLVEVRREYLKGGWAFECGCKRCVNEATYWSEKNKASASGENRVGIESGSRVQISI</sequence>
<dbReference type="InterPro" id="IPR046341">
    <property type="entry name" value="SET_dom_sf"/>
</dbReference>
<feature type="domain" description="SET" evidence="1">
    <location>
        <begin position="23"/>
        <end position="171"/>
    </location>
</feature>
<evidence type="ECO:0000313" key="3">
    <source>
        <dbReference type="Proteomes" id="UP000246991"/>
    </source>
</evidence>
<evidence type="ECO:0000259" key="1">
    <source>
        <dbReference type="PROSITE" id="PS50280"/>
    </source>
</evidence>